<evidence type="ECO:0000256" key="5">
    <source>
        <dbReference type="ARBA" id="ARBA00022527"/>
    </source>
</evidence>
<keyword evidence="7 21" id="KW-0812">Transmembrane</keyword>
<evidence type="ECO:0000256" key="22">
    <source>
        <dbReference type="SAM" id="SignalP"/>
    </source>
</evidence>
<evidence type="ECO:0000256" key="7">
    <source>
        <dbReference type="ARBA" id="ARBA00022692"/>
    </source>
</evidence>
<dbReference type="InterPro" id="IPR050528">
    <property type="entry name" value="L-type_Lectin-RKs"/>
</dbReference>
<comment type="caution">
    <text evidence="24">The sequence shown here is derived from an EMBL/GenBank/DDBJ whole genome shotgun (WGS) entry which is preliminary data.</text>
</comment>
<keyword evidence="6" id="KW-0808">Transferase</keyword>
<evidence type="ECO:0000256" key="14">
    <source>
        <dbReference type="ARBA" id="ARBA00023136"/>
    </source>
</evidence>
<keyword evidence="11" id="KW-0418">Kinase</keyword>
<dbReference type="PROSITE" id="PS50011">
    <property type="entry name" value="PROTEIN_KINASE_DOM"/>
    <property type="match status" value="1"/>
</dbReference>
<evidence type="ECO:0000313" key="24">
    <source>
        <dbReference type="EMBL" id="MCL7041357.1"/>
    </source>
</evidence>
<evidence type="ECO:0000256" key="16">
    <source>
        <dbReference type="ARBA" id="ARBA00023180"/>
    </source>
</evidence>
<dbReference type="FunFam" id="2.60.120.200:FF:000051">
    <property type="entry name" value="L-type lectin-domain containing receptor kinase V.9"/>
    <property type="match status" value="1"/>
</dbReference>
<feature type="transmembrane region" description="Helical" evidence="21">
    <location>
        <begin position="306"/>
        <end position="329"/>
    </location>
</feature>
<dbReference type="InterPro" id="IPR008271">
    <property type="entry name" value="Ser/Thr_kinase_AS"/>
</dbReference>
<feature type="region of interest" description="Disordered" evidence="20">
    <location>
        <begin position="669"/>
        <end position="698"/>
    </location>
</feature>
<feature type="chain" id="PRO_5041401512" description="non-specific serine/threonine protein kinase" evidence="22">
    <location>
        <begin position="25"/>
        <end position="698"/>
    </location>
</feature>
<evidence type="ECO:0000256" key="21">
    <source>
        <dbReference type="SAM" id="Phobius"/>
    </source>
</evidence>
<dbReference type="FunFam" id="3.30.200.20:FF:000112">
    <property type="entry name" value="Lectin-domain containing receptor kinase A4.3"/>
    <property type="match status" value="1"/>
</dbReference>
<dbReference type="Pfam" id="PF00139">
    <property type="entry name" value="Lectin_legB"/>
    <property type="match status" value="1"/>
</dbReference>
<dbReference type="PROSITE" id="PS00108">
    <property type="entry name" value="PROTEIN_KINASE_ST"/>
    <property type="match status" value="1"/>
</dbReference>
<reference evidence="24" key="1">
    <citation type="submission" date="2022-03" db="EMBL/GenBank/DDBJ databases">
        <title>A functionally conserved STORR gene fusion in Papaver species that diverged 16.8 million years ago.</title>
        <authorList>
            <person name="Catania T."/>
        </authorList>
    </citation>
    <scope>NUCLEOTIDE SEQUENCE</scope>
    <source>
        <strain evidence="24">S-191538</strain>
    </source>
</reference>
<evidence type="ECO:0000256" key="9">
    <source>
        <dbReference type="ARBA" id="ARBA00022734"/>
    </source>
</evidence>
<evidence type="ECO:0000256" key="18">
    <source>
        <dbReference type="ARBA" id="ARBA00048679"/>
    </source>
</evidence>
<feature type="domain" description="Protein kinase" evidence="23">
    <location>
        <begin position="361"/>
        <end position="649"/>
    </location>
</feature>
<accession>A0AA41VHG6</accession>
<keyword evidence="8 22" id="KW-0732">Signal</keyword>
<dbReference type="Gene3D" id="2.60.120.200">
    <property type="match status" value="1"/>
</dbReference>
<keyword evidence="25" id="KW-1185">Reference proteome</keyword>
<dbReference type="InterPro" id="IPR013320">
    <property type="entry name" value="ConA-like_dom_sf"/>
</dbReference>
<dbReference type="Pfam" id="PF00069">
    <property type="entry name" value="Pkinase"/>
    <property type="match status" value="1"/>
</dbReference>
<dbReference type="EC" id="2.7.11.1" evidence="4"/>
<evidence type="ECO:0000256" key="3">
    <source>
        <dbReference type="ARBA" id="ARBA00010217"/>
    </source>
</evidence>
<dbReference type="InterPro" id="IPR011009">
    <property type="entry name" value="Kinase-like_dom_sf"/>
</dbReference>
<feature type="signal peptide" evidence="22">
    <location>
        <begin position="1"/>
        <end position="24"/>
    </location>
</feature>
<dbReference type="SUPFAM" id="SSF49899">
    <property type="entry name" value="Concanavalin A-like lectins/glucanases"/>
    <property type="match status" value="1"/>
</dbReference>
<dbReference type="GO" id="GO:0030246">
    <property type="term" value="F:carbohydrate binding"/>
    <property type="evidence" value="ECO:0007669"/>
    <property type="project" value="UniProtKB-KW"/>
</dbReference>
<dbReference type="PANTHER" id="PTHR27007">
    <property type="match status" value="1"/>
</dbReference>
<keyword evidence="9" id="KW-0430">Lectin</keyword>
<comment type="similarity">
    <text evidence="2">In the N-terminal section; belongs to the leguminous lectin family.</text>
</comment>
<evidence type="ECO:0000256" key="11">
    <source>
        <dbReference type="ARBA" id="ARBA00022777"/>
    </source>
</evidence>
<dbReference type="EMBL" id="JAJJMA010222941">
    <property type="protein sequence ID" value="MCL7041357.1"/>
    <property type="molecule type" value="Genomic_DNA"/>
</dbReference>
<evidence type="ECO:0000256" key="10">
    <source>
        <dbReference type="ARBA" id="ARBA00022741"/>
    </source>
</evidence>
<dbReference type="SMART" id="SM00220">
    <property type="entry name" value="S_TKc"/>
    <property type="match status" value="1"/>
</dbReference>
<keyword evidence="15" id="KW-0675">Receptor</keyword>
<name>A0AA41VHG6_PAPNU</name>
<evidence type="ECO:0000313" key="25">
    <source>
        <dbReference type="Proteomes" id="UP001177140"/>
    </source>
</evidence>
<sequence length="698" mass="77626">MFFNFCKILLLLVHLGVLLKFASGLQNVDFIYNGFKDAENLVLDGMADITPKGLLRLTHIETKYAVGHAFYSNPVQFRMNNTNSSAAAGAAAAAKGNNISTVSFSTTFIFAIVSESEINGQGMAFVIAPTRGLPGGLANQYLGIFNDTNNGNPENHILAIEIDTNRNVEYDVDNNHIGIDINGLKSVKAKFARYYTDDDGGYRNLSLSSGEPMQIWVDYDGVKTQLNVTIAPIHKEKPDVPLLSLSQDLSDVLLDTMYIGFSSSTQTVKTFHYVHGWSFKVNGKAQDLHVPSLPDHPRTFKKPEKIALSVLIPLVGLALIAAALILYVWKKKYAELIEDWEEIYGTHRFAYKDLYKATNGFGEKDVIGNGAFGKVYKGVLPSTKLQVAIKKVSHDSTRGMQQFIAEIVSIGKLRHRNLVQLYGYCRRKGELLLVYDYMPNGSLDNFLFRRRSQNGSTTARTMLDWCRRFQIIKGVASGLVYLHEEWEKVVIHRDIKSSNVLLDNEMNPRLGDFGLAMLFDHGTCDAPTSRVVGTPGYLAPEMTKSGMASTSTDVYAFGVFLLEVATGKRPVELKTALTGEGLIYLVDWALSNWRNGTMLETADRNLGSEYVVEQMELTLRLGLLCTHTDPERRPSMRRVMQYLSGDLTLKQTDLSALETSDTLNQAFTRRPCPEDQHLFSTGNTRSATPNESVLSSPV</sequence>
<dbReference type="AlphaFoldDB" id="A0AA41VHG6"/>
<keyword evidence="16" id="KW-0325">Glycoprotein</keyword>
<dbReference type="FunFam" id="1.10.510.10:FF:000108">
    <property type="entry name" value="L-type lectin-domain containing receptor kinase S.4"/>
    <property type="match status" value="1"/>
</dbReference>
<dbReference type="Gene3D" id="1.10.510.10">
    <property type="entry name" value="Transferase(Phosphotransferase) domain 1"/>
    <property type="match status" value="1"/>
</dbReference>
<evidence type="ECO:0000256" key="12">
    <source>
        <dbReference type="ARBA" id="ARBA00022840"/>
    </source>
</evidence>
<dbReference type="PROSITE" id="PS00107">
    <property type="entry name" value="PROTEIN_KINASE_ATP"/>
    <property type="match status" value="1"/>
</dbReference>
<dbReference type="InterPro" id="IPR000719">
    <property type="entry name" value="Prot_kinase_dom"/>
</dbReference>
<evidence type="ECO:0000256" key="19">
    <source>
        <dbReference type="PROSITE-ProRule" id="PRU10141"/>
    </source>
</evidence>
<dbReference type="CDD" id="cd14066">
    <property type="entry name" value="STKc_IRAK"/>
    <property type="match status" value="1"/>
</dbReference>
<keyword evidence="14 21" id="KW-0472">Membrane</keyword>
<feature type="compositionally biased region" description="Polar residues" evidence="20">
    <location>
        <begin position="678"/>
        <end position="698"/>
    </location>
</feature>
<evidence type="ECO:0000256" key="4">
    <source>
        <dbReference type="ARBA" id="ARBA00012513"/>
    </source>
</evidence>
<keyword evidence="10 19" id="KW-0547">Nucleotide-binding</keyword>
<dbReference type="Gene3D" id="3.30.200.20">
    <property type="entry name" value="Phosphorylase Kinase, domain 1"/>
    <property type="match status" value="1"/>
</dbReference>
<protein>
    <recommendedName>
        <fullName evidence="4">non-specific serine/threonine protein kinase</fullName>
        <ecNumber evidence="4">2.7.11.1</ecNumber>
    </recommendedName>
</protein>
<organism evidence="24 25">
    <name type="scientific">Papaver nudicaule</name>
    <name type="common">Iceland poppy</name>
    <dbReference type="NCBI Taxonomy" id="74823"/>
    <lineage>
        <taxon>Eukaryota</taxon>
        <taxon>Viridiplantae</taxon>
        <taxon>Streptophyta</taxon>
        <taxon>Embryophyta</taxon>
        <taxon>Tracheophyta</taxon>
        <taxon>Spermatophyta</taxon>
        <taxon>Magnoliopsida</taxon>
        <taxon>Ranunculales</taxon>
        <taxon>Papaveraceae</taxon>
        <taxon>Papaveroideae</taxon>
        <taxon>Papaver</taxon>
    </lineage>
</organism>
<keyword evidence="5" id="KW-0723">Serine/threonine-protein kinase</keyword>
<evidence type="ECO:0000256" key="8">
    <source>
        <dbReference type="ARBA" id="ARBA00022729"/>
    </source>
</evidence>
<dbReference type="InterPro" id="IPR017441">
    <property type="entry name" value="Protein_kinase_ATP_BS"/>
</dbReference>
<evidence type="ECO:0000256" key="17">
    <source>
        <dbReference type="ARBA" id="ARBA00047899"/>
    </source>
</evidence>
<proteinExistence type="inferred from homology"/>
<evidence type="ECO:0000256" key="1">
    <source>
        <dbReference type="ARBA" id="ARBA00004479"/>
    </source>
</evidence>
<feature type="binding site" evidence="19">
    <location>
        <position position="391"/>
    </location>
    <ligand>
        <name>ATP</name>
        <dbReference type="ChEBI" id="CHEBI:30616"/>
    </ligand>
</feature>
<dbReference type="Proteomes" id="UP001177140">
    <property type="component" value="Unassembled WGS sequence"/>
</dbReference>
<evidence type="ECO:0000256" key="13">
    <source>
        <dbReference type="ARBA" id="ARBA00022989"/>
    </source>
</evidence>
<evidence type="ECO:0000256" key="15">
    <source>
        <dbReference type="ARBA" id="ARBA00023170"/>
    </source>
</evidence>
<dbReference type="CDD" id="cd06899">
    <property type="entry name" value="lectin_legume_LecRK_Arcelin_ConA"/>
    <property type="match status" value="1"/>
</dbReference>
<evidence type="ECO:0000256" key="20">
    <source>
        <dbReference type="SAM" id="MobiDB-lite"/>
    </source>
</evidence>
<gene>
    <name evidence="24" type="ORF">MKW94_024475</name>
</gene>
<comment type="subcellular location">
    <subcellularLocation>
        <location evidence="1">Membrane</location>
        <topology evidence="1">Single-pass type I membrane protein</topology>
    </subcellularLocation>
</comment>
<keyword evidence="12 19" id="KW-0067">ATP-binding</keyword>
<comment type="catalytic activity">
    <reaction evidence="18">
        <text>L-seryl-[protein] + ATP = O-phospho-L-seryl-[protein] + ADP + H(+)</text>
        <dbReference type="Rhea" id="RHEA:17989"/>
        <dbReference type="Rhea" id="RHEA-COMP:9863"/>
        <dbReference type="Rhea" id="RHEA-COMP:11604"/>
        <dbReference type="ChEBI" id="CHEBI:15378"/>
        <dbReference type="ChEBI" id="CHEBI:29999"/>
        <dbReference type="ChEBI" id="CHEBI:30616"/>
        <dbReference type="ChEBI" id="CHEBI:83421"/>
        <dbReference type="ChEBI" id="CHEBI:456216"/>
        <dbReference type="EC" id="2.7.11.1"/>
    </reaction>
</comment>
<comment type="similarity">
    <text evidence="3">In the C-terminal section; belongs to the protein kinase superfamily. Ser/Thr protein kinase family.</text>
</comment>
<comment type="catalytic activity">
    <reaction evidence="17">
        <text>L-threonyl-[protein] + ATP = O-phospho-L-threonyl-[protein] + ADP + H(+)</text>
        <dbReference type="Rhea" id="RHEA:46608"/>
        <dbReference type="Rhea" id="RHEA-COMP:11060"/>
        <dbReference type="Rhea" id="RHEA-COMP:11605"/>
        <dbReference type="ChEBI" id="CHEBI:15378"/>
        <dbReference type="ChEBI" id="CHEBI:30013"/>
        <dbReference type="ChEBI" id="CHEBI:30616"/>
        <dbReference type="ChEBI" id="CHEBI:61977"/>
        <dbReference type="ChEBI" id="CHEBI:456216"/>
        <dbReference type="EC" id="2.7.11.1"/>
    </reaction>
</comment>
<dbReference type="InterPro" id="IPR001220">
    <property type="entry name" value="Legume_lectin_dom"/>
</dbReference>
<evidence type="ECO:0000256" key="2">
    <source>
        <dbReference type="ARBA" id="ARBA00008536"/>
    </source>
</evidence>
<dbReference type="GO" id="GO:0016020">
    <property type="term" value="C:membrane"/>
    <property type="evidence" value="ECO:0007669"/>
    <property type="project" value="UniProtKB-SubCell"/>
</dbReference>
<evidence type="ECO:0000256" key="6">
    <source>
        <dbReference type="ARBA" id="ARBA00022679"/>
    </source>
</evidence>
<evidence type="ECO:0000259" key="23">
    <source>
        <dbReference type="PROSITE" id="PS50011"/>
    </source>
</evidence>
<dbReference type="SUPFAM" id="SSF56112">
    <property type="entry name" value="Protein kinase-like (PK-like)"/>
    <property type="match status" value="1"/>
</dbReference>
<dbReference type="GO" id="GO:0005524">
    <property type="term" value="F:ATP binding"/>
    <property type="evidence" value="ECO:0007669"/>
    <property type="project" value="UniProtKB-UniRule"/>
</dbReference>
<dbReference type="GO" id="GO:0004674">
    <property type="term" value="F:protein serine/threonine kinase activity"/>
    <property type="evidence" value="ECO:0007669"/>
    <property type="project" value="UniProtKB-KW"/>
</dbReference>
<keyword evidence="13 21" id="KW-1133">Transmembrane helix</keyword>